<keyword evidence="2" id="KW-0560">Oxidoreductase</keyword>
<dbReference type="AlphaFoldDB" id="A0A831LVM4"/>
<dbReference type="Proteomes" id="UP000886047">
    <property type="component" value="Unassembled WGS sequence"/>
</dbReference>
<comment type="caution">
    <text evidence="5">The sequence shown here is derived from an EMBL/GenBank/DDBJ whole genome shotgun (WGS) entry which is preliminary data.</text>
</comment>
<evidence type="ECO:0000313" key="5">
    <source>
        <dbReference type="EMBL" id="HDR50651.1"/>
    </source>
</evidence>
<protein>
    <submittedName>
        <fullName evidence="5">D-2-hydroxyacid dehydrogenase</fullName>
    </submittedName>
</protein>
<sequence>GLAFGMKILFNNRSKKETGLDATQVGLDELLAESDFVSINCPLTEENAGFINKTALEKMKPSGILINTGRGPLINEADLAEALNSGRISGAGLDVLATEPPKPDNPLLTAKNCHITPHIAWATTEARTRLMDIAAANLKAFINGEPQNVVN</sequence>
<dbReference type="EMBL" id="DSDK01000193">
    <property type="protein sequence ID" value="HDR50651.1"/>
    <property type="molecule type" value="Genomic_DNA"/>
</dbReference>
<organism evidence="5">
    <name type="scientific">Mariniphaga anaerophila</name>
    <dbReference type="NCBI Taxonomy" id="1484053"/>
    <lineage>
        <taxon>Bacteria</taxon>
        <taxon>Pseudomonadati</taxon>
        <taxon>Bacteroidota</taxon>
        <taxon>Bacteroidia</taxon>
        <taxon>Marinilabiliales</taxon>
        <taxon>Prolixibacteraceae</taxon>
        <taxon>Mariniphaga</taxon>
    </lineage>
</organism>
<dbReference type="InterPro" id="IPR029753">
    <property type="entry name" value="D-isomer_DH_CS"/>
</dbReference>
<name>A0A831LVM4_9BACT</name>
<evidence type="ECO:0000256" key="2">
    <source>
        <dbReference type="ARBA" id="ARBA00023002"/>
    </source>
</evidence>
<dbReference type="PROSITE" id="PS00671">
    <property type="entry name" value="D_2_HYDROXYACID_DH_3"/>
    <property type="match status" value="1"/>
</dbReference>
<proteinExistence type="inferred from homology"/>
<dbReference type="GO" id="GO:0051287">
    <property type="term" value="F:NAD binding"/>
    <property type="evidence" value="ECO:0007669"/>
    <property type="project" value="InterPro"/>
</dbReference>
<dbReference type="Gene3D" id="3.40.50.720">
    <property type="entry name" value="NAD(P)-binding Rossmann-like Domain"/>
    <property type="match status" value="2"/>
</dbReference>
<dbReference type="InterPro" id="IPR006140">
    <property type="entry name" value="D-isomer_DH_NAD-bd"/>
</dbReference>
<dbReference type="PANTHER" id="PTHR43761:SF1">
    <property type="entry name" value="D-ISOMER SPECIFIC 2-HYDROXYACID DEHYDROGENASE CATALYTIC DOMAIN-CONTAINING PROTEIN-RELATED"/>
    <property type="match status" value="1"/>
</dbReference>
<evidence type="ECO:0000259" key="4">
    <source>
        <dbReference type="Pfam" id="PF02826"/>
    </source>
</evidence>
<comment type="similarity">
    <text evidence="1">Belongs to the D-isomer specific 2-hydroxyacid dehydrogenase family.</text>
</comment>
<dbReference type="Pfam" id="PF02826">
    <property type="entry name" value="2-Hacid_dh_C"/>
    <property type="match status" value="1"/>
</dbReference>
<dbReference type="SUPFAM" id="SSF51735">
    <property type="entry name" value="NAD(P)-binding Rossmann-fold domains"/>
    <property type="match status" value="1"/>
</dbReference>
<dbReference type="PROSITE" id="PS00670">
    <property type="entry name" value="D_2_HYDROXYACID_DH_2"/>
    <property type="match status" value="1"/>
</dbReference>
<keyword evidence="3" id="KW-0520">NAD</keyword>
<feature type="non-terminal residue" evidence="5">
    <location>
        <position position="1"/>
    </location>
</feature>
<accession>A0A831LVM4</accession>
<gene>
    <name evidence="5" type="ORF">ENN90_03395</name>
</gene>
<reference evidence="5" key="1">
    <citation type="journal article" date="2020" name="mSystems">
        <title>Genome- and Community-Level Interaction Insights into Carbon Utilization and Element Cycling Functions of Hydrothermarchaeota in Hydrothermal Sediment.</title>
        <authorList>
            <person name="Zhou Z."/>
            <person name="Liu Y."/>
            <person name="Xu W."/>
            <person name="Pan J."/>
            <person name="Luo Z.H."/>
            <person name="Li M."/>
        </authorList>
    </citation>
    <scope>NUCLEOTIDE SEQUENCE [LARGE SCALE GENOMIC DNA]</scope>
    <source>
        <strain evidence="5">SpSt-1217</strain>
    </source>
</reference>
<dbReference type="InterPro" id="IPR036291">
    <property type="entry name" value="NAD(P)-bd_dom_sf"/>
</dbReference>
<evidence type="ECO:0000256" key="1">
    <source>
        <dbReference type="ARBA" id="ARBA00005854"/>
    </source>
</evidence>
<dbReference type="InterPro" id="IPR050418">
    <property type="entry name" value="D-iso_2-hydroxyacid_DH_PdxB"/>
</dbReference>
<feature type="domain" description="D-isomer specific 2-hydroxyacid dehydrogenase NAD-binding" evidence="4">
    <location>
        <begin position="3"/>
        <end position="120"/>
    </location>
</feature>
<dbReference type="PANTHER" id="PTHR43761">
    <property type="entry name" value="D-ISOMER SPECIFIC 2-HYDROXYACID DEHYDROGENASE FAMILY PROTEIN (AFU_ORTHOLOGUE AFUA_1G13630)"/>
    <property type="match status" value="1"/>
</dbReference>
<dbReference type="GO" id="GO:0016616">
    <property type="term" value="F:oxidoreductase activity, acting on the CH-OH group of donors, NAD or NADP as acceptor"/>
    <property type="evidence" value="ECO:0007669"/>
    <property type="project" value="UniProtKB-ARBA"/>
</dbReference>
<evidence type="ECO:0000256" key="3">
    <source>
        <dbReference type="ARBA" id="ARBA00023027"/>
    </source>
</evidence>